<dbReference type="Proteomes" id="UP001139981">
    <property type="component" value="Unassembled WGS sequence"/>
</dbReference>
<protein>
    <submittedName>
        <fullName evidence="1">tRNA-specific adenosine deaminase subunit tad3</fullName>
    </submittedName>
</protein>
<evidence type="ECO:0000313" key="2">
    <source>
        <dbReference type="Proteomes" id="UP001139981"/>
    </source>
</evidence>
<comment type="caution">
    <text evidence="1">The sequence shown here is derived from an EMBL/GenBank/DDBJ whole genome shotgun (WGS) entry which is preliminary data.</text>
</comment>
<reference evidence="1" key="1">
    <citation type="submission" date="2022-07" db="EMBL/GenBank/DDBJ databases">
        <title>Phylogenomic reconstructions and comparative analyses of Kickxellomycotina fungi.</title>
        <authorList>
            <person name="Reynolds N.K."/>
            <person name="Stajich J.E."/>
            <person name="Barry K."/>
            <person name="Grigoriev I.V."/>
            <person name="Crous P."/>
            <person name="Smith M.E."/>
        </authorList>
    </citation>
    <scope>NUCLEOTIDE SEQUENCE</scope>
    <source>
        <strain evidence="1">CBS 190363</strain>
    </source>
</reference>
<gene>
    <name evidence="1" type="primary">TAD3</name>
    <name evidence="1" type="ORF">IWW38_000939</name>
</gene>
<keyword evidence="2" id="KW-1185">Reference proteome</keyword>
<sequence>MSSSFSIERVPVDEERQKLVTEQVFTLTTNARQTAQVLKFIGQHLPKLSGIEHVKRVKKHPAAAGQDMLMLVACQCSQTSRSELEAKLRGTEWEALEINVHDVPTTAPYTAEQYDLWKTVWPVSYRPPVHLRQVLSPDDRSYIEGILRDHVVKTESNVVVMCNRQKQDVLAKAVTDVGHPLKHATMCCIAKVAAIYKEQRQVSEQEQLSCPAKRPHSPDSDEPEETVAGYLCEGLDVFASREPCVMCTMALVHSRIGRLFFIEASPSSGGISRYSMHSLKSLNHHFTAFQCHSTTAE</sequence>
<organism evidence="1 2">
    <name type="scientific">Coemansia aciculifera</name>
    <dbReference type="NCBI Taxonomy" id="417176"/>
    <lineage>
        <taxon>Eukaryota</taxon>
        <taxon>Fungi</taxon>
        <taxon>Fungi incertae sedis</taxon>
        <taxon>Zoopagomycota</taxon>
        <taxon>Kickxellomycotina</taxon>
        <taxon>Kickxellomycetes</taxon>
        <taxon>Kickxellales</taxon>
        <taxon>Kickxellaceae</taxon>
        <taxon>Coemansia</taxon>
    </lineage>
</organism>
<accession>A0ACC1M9H8</accession>
<evidence type="ECO:0000313" key="1">
    <source>
        <dbReference type="EMBL" id="KAJ2899532.1"/>
    </source>
</evidence>
<dbReference type="EMBL" id="JANBVB010000024">
    <property type="protein sequence ID" value="KAJ2899532.1"/>
    <property type="molecule type" value="Genomic_DNA"/>
</dbReference>
<name>A0ACC1M9H8_9FUNG</name>
<proteinExistence type="predicted"/>